<evidence type="ECO:0000259" key="12">
    <source>
        <dbReference type="Pfam" id="PF08544"/>
    </source>
</evidence>
<feature type="domain" description="GHMP kinase N-terminal" evidence="11">
    <location>
        <begin position="93"/>
        <end position="181"/>
    </location>
</feature>
<evidence type="ECO:0000259" key="11">
    <source>
        <dbReference type="Pfam" id="PF00288"/>
    </source>
</evidence>
<dbReference type="Gene3D" id="3.30.70.890">
    <property type="entry name" value="GHMP kinase, C-terminal domain"/>
    <property type="match status" value="1"/>
</dbReference>
<dbReference type="NCBIfam" id="TIGR01220">
    <property type="entry name" value="Pmev_kin_Gr_pos"/>
    <property type="match status" value="1"/>
</dbReference>
<keyword evidence="2" id="KW-0444">Lipid biosynthesis</keyword>
<dbReference type="InterPro" id="IPR013750">
    <property type="entry name" value="GHMP_kinase_C_dom"/>
</dbReference>
<dbReference type="Gene3D" id="3.30.230.10">
    <property type="match status" value="1"/>
</dbReference>
<dbReference type="RefSeq" id="WP_290111932.1">
    <property type="nucleotide sequence ID" value="NZ_JAUEPL010000015.1"/>
</dbReference>
<sequence length="401" mass="42253">MTTRPPVACSAPGKLLVAGEYAVLEPGQPSIAVSVDRFVTVEVAPSPGGQVVFDTDLLPHEVPMLRTATGLQANRAEDTRHHSGALAYLISAVEVVDQLRLHLGQASLPLRLTVRSTLHERGTKIGLGSSGAVTVAAIAALADYHSIPMSPELRFRLALLASIRVDPKPSGADLAASTWGGWVLYRAPDRDRLLCRLSKEGVARTLQAPWPRLSIRPLPPPSTLLLYAGWSGIPSSTSARIGRLSSTAWWHSAAHNRFLKGSARCVTAMAEALEKDTPSKVLAAIRSTRRLLAALDQDTGLGVFTPQLTALYSAAEACGGAGKPSGAGGGDCGIALLPKTADIRALHTQWAAAGVTALPLRVTDPVHTEHRLLRAGPDIAQRGSLPAPSSQTKESSDDRIA</sequence>
<name>A0ABT7Z5Y8_9ACTN</name>
<keyword evidence="6" id="KW-0067">ATP-binding</keyword>
<evidence type="ECO:0000256" key="9">
    <source>
        <dbReference type="ARBA" id="ARBA00029438"/>
    </source>
</evidence>
<protein>
    <submittedName>
        <fullName evidence="13">Phosphomevalonate kinase</fullName>
        <ecNumber evidence="13">2.7.4.2</ecNumber>
    </submittedName>
</protein>
<dbReference type="EMBL" id="JAUEPL010000015">
    <property type="protein sequence ID" value="MDN3294891.1"/>
    <property type="molecule type" value="Genomic_DNA"/>
</dbReference>
<accession>A0ABT7Z5Y8</accession>
<comment type="caution">
    <text evidence="13">The sequence shown here is derived from an EMBL/GenBank/DDBJ whole genome shotgun (WGS) entry which is preliminary data.</text>
</comment>
<dbReference type="InterPro" id="IPR036554">
    <property type="entry name" value="GHMP_kinase_C_sf"/>
</dbReference>
<keyword evidence="1" id="KW-0963">Cytoplasm</keyword>
<keyword evidence="3 13" id="KW-0808">Transferase</keyword>
<keyword evidence="7" id="KW-0460">Magnesium</keyword>
<dbReference type="Pfam" id="PF00288">
    <property type="entry name" value="GHMP_kinases_N"/>
    <property type="match status" value="1"/>
</dbReference>
<keyword evidence="14" id="KW-1185">Reference proteome</keyword>
<dbReference type="InterPro" id="IPR006205">
    <property type="entry name" value="Mev_gal_kin"/>
</dbReference>
<dbReference type="InterPro" id="IPR014721">
    <property type="entry name" value="Ribsml_uS5_D2-typ_fold_subgr"/>
</dbReference>
<dbReference type="InterPro" id="IPR020568">
    <property type="entry name" value="Ribosomal_Su5_D2-typ_SF"/>
</dbReference>
<keyword evidence="5 13" id="KW-0418">Kinase</keyword>
<dbReference type="Pfam" id="PF08544">
    <property type="entry name" value="GHMP_kinases_C"/>
    <property type="match status" value="1"/>
</dbReference>
<evidence type="ECO:0000256" key="10">
    <source>
        <dbReference type="SAM" id="MobiDB-lite"/>
    </source>
</evidence>
<proteinExistence type="predicted"/>
<dbReference type="SUPFAM" id="SSF55060">
    <property type="entry name" value="GHMP Kinase, C-terminal domain"/>
    <property type="match status" value="1"/>
</dbReference>
<dbReference type="PRINTS" id="PR00959">
    <property type="entry name" value="MEVGALKINASE"/>
</dbReference>
<reference evidence="13" key="1">
    <citation type="submission" date="2023-06" db="EMBL/GenBank/DDBJ databases">
        <title>WGS-Sequencing of Streptomyces ficellus isolate 21 collected from sand in Gara Djebilet Iron Mine in Algeria.</title>
        <authorList>
            <person name="Zegers G.P."/>
            <person name="Gomez A."/>
            <person name="Gueddou A."/>
            <person name="Zahara A.F."/>
            <person name="Worth M."/>
            <person name="Sevigny J.L."/>
            <person name="Tisa L."/>
        </authorList>
    </citation>
    <scope>NUCLEOTIDE SEQUENCE</scope>
    <source>
        <strain evidence="13">AS11</strain>
    </source>
</reference>
<gene>
    <name evidence="13" type="ORF">QWM81_12670</name>
</gene>
<keyword evidence="4" id="KW-0547">Nucleotide-binding</keyword>
<dbReference type="InterPro" id="IPR006204">
    <property type="entry name" value="GHMP_kinase_N_dom"/>
</dbReference>
<dbReference type="Proteomes" id="UP001174050">
    <property type="component" value="Unassembled WGS sequence"/>
</dbReference>
<dbReference type="SUPFAM" id="SSF54211">
    <property type="entry name" value="Ribosomal protein S5 domain 2-like"/>
    <property type="match status" value="1"/>
</dbReference>
<evidence type="ECO:0000256" key="6">
    <source>
        <dbReference type="ARBA" id="ARBA00022840"/>
    </source>
</evidence>
<dbReference type="InterPro" id="IPR005917">
    <property type="entry name" value="Pmev_kinase_bact"/>
</dbReference>
<feature type="domain" description="GHMP kinase C-terminal" evidence="12">
    <location>
        <begin position="289"/>
        <end position="354"/>
    </location>
</feature>
<evidence type="ECO:0000313" key="14">
    <source>
        <dbReference type="Proteomes" id="UP001174050"/>
    </source>
</evidence>
<dbReference type="GO" id="GO:0004631">
    <property type="term" value="F:phosphomevalonate kinase activity"/>
    <property type="evidence" value="ECO:0007669"/>
    <property type="project" value="UniProtKB-EC"/>
</dbReference>
<organism evidence="13 14">
    <name type="scientific">Streptomyces ficellus</name>
    <dbReference type="NCBI Taxonomy" id="1977088"/>
    <lineage>
        <taxon>Bacteria</taxon>
        <taxon>Bacillati</taxon>
        <taxon>Actinomycetota</taxon>
        <taxon>Actinomycetes</taxon>
        <taxon>Kitasatosporales</taxon>
        <taxon>Streptomycetaceae</taxon>
        <taxon>Streptomyces</taxon>
    </lineage>
</organism>
<dbReference type="PANTHER" id="PTHR43290">
    <property type="entry name" value="MEVALONATE KINASE"/>
    <property type="match status" value="1"/>
</dbReference>
<evidence type="ECO:0000256" key="7">
    <source>
        <dbReference type="ARBA" id="ARBA00022842"/>
    </source>
</evidence>
<keyword evidence="8" id="KW-0443">Lipid metabolism</keyword>
<comment type="pathway">
    <text evidence="9">Isoprenoid biosynthesis; isopentenyl diphosphate biosynthesis via mevalonate pathway; isopentenyl diphosphate from (R)-mevalonate: step 1/3.</text>
</comment>
<evidence type="ECO:0000256" key="2">
    <source>
        <dbReference type="ARBA" id="ARBA00022516"/>
    </source>
</evidence>
<evidence type="ECO:0000256" key="1">
    <source>
        <dbReference type="ARBA" id="ARBA00022490"/>
    </source>
</evidence>
<dbReference type="PANTHER" id="PTHR43290:SF2">
    <property type="entry name" value="MEVALONATE KINASE"/>
    <property type="match status" value="1"/>
</dbReference>
<evidence type="ECO:0000313" key="13">
    <source>
        <dbReference type="EMBL" id="MDN3294891.1"/>
    </source>
</evidence>
<evidence type="ECO:0000256" key="4">
    <source>
        <dbReference type="ARBA" id="ARBA00022741"/>
    </source>
</evidence>
<evidence type="ECO:0000256" key="5">
    <source>
        <dbReference type="ARBA" id="ARBA00022777"/>
    </source>
</evidence>
<evidence type="ECO:0000256" key="3">
    <source>
        <dbReference type="ARBA" id="ARBA00022679"/>
    </source>
</evidence>
<dbReference type="EC" id="2.7.4.2" evidence="13"/>
<feature type="region of interest" description="Disordered" evidence="10">
    <location>
        <begin position="374"/>
        <end position="401"/>
    </location>
</feature>
<evidence type="ECO:0000256" key="8">
    <source>
        <dbReference type="ARBA" id="ARBA00023098"/>
    </source>
</evidence>